<dbReference type="EMBL" id="FQXK01000004">
    <property type="protein sequence ID" value="SHH41627.1"/>
    <property type="molecule type" value="Genomic_DNA"/>
</dbReference>
<proteinExistence type="predicted"/>
<dbReference type="Proteomes" id="UP000184278">
    <property type="component" value="Unassembled WGS sequence"/>
</dbReference>
<evidence type="ECO:0000313" key="2">
    <source>
        <dbReference type="Proteomes" id="UP000184278"/>
    </source>
</evidence>
<organism evidence="1 2">
    <name type="scientific">Butyrivibrio fibrisolvens DSM 3071</name>
    <dbReference type="NCBI Taxonomy" id="1121131"/>
    <lineage>
        <taxon>Bacteria</taxon>
        <taxon>Bacillati</taxon>
        <taxon>Bacillota</taxon>
        <taxon>Clostridia</taxon>
        <taxon>Lachnospirales</taxon>
        <taxon>Lachnospiraceae</taxon>
        <taxon>Butyrivibrio</taxon>
    </lineage>
</organism>
<name>A0A1M5ST57_BUTFI</name>
<evidence type="ECO:0000313" key="1">
    <source>
        <dbReference type="EMBL" id="SHH41627.1"/>
    </source>
</evidence>
<reference evidence="2" key="1">
    <citation type="submission" date="2016-11" db="EMBL/GenBank/DDBJ databases">
        <authorList>
            <person name="Varghese N."/>
            <person name="Submissions S."/>
        </authorList>
    </citation>
    <scope>NUCLEOTIDE SEQUENCE [LARGE SCALE GENOMIC DNA]</scope>
    <source>
        <strain evidence="2">DSM 3071</strain>
    </source>
</reference>
<dbReference type="GeneID" id="89509291"/>
<protein>
    <submittedName>
        <fullName evidence="1">Uncharacterized protein</fullName>
    </submittedName>
</protein>
<keyword evidence="2" id="KW-1185">Reference proteome</keyword>
<sequence length="49" mass="5950">MKVDPKMIEMADIYHLSFMTRVKYIYLPAMFPNLYKKRLLDKTLPNKKD</sequence>
<dbReference type="RefSeq" id="WP_167562644.1">
    <property type="nucleotide sequence ID" value="NZ_FQXK01000004.1"/>
</dbReference>
<gene>
    <name evidence="1" type="ORF">SAMN02745229_00388</name>
</gene>
<accession>A0A1M5ST57</accession>
<dbReference type="AlphaFoldDB" id="A0A1M5ST57"/>